<gene>
    <name evidence="3" type="ORF">F4692_000593</name>
</gene>
<dbReference type="Gene3D" id="3.40.50.1110">
    <property type="entry name" value="SGNH hydrolase"/>
    <property type="match status" value="1"/>
</dbReference>
<dbReference type="PANTHER" id="PTHR30383:SF5">
    <property type="entry name" value="SGNH HYDROLASE-TYPE ESTERASE DOMAIN-CONTAINING PROTEIN"/>
    <property type="match status" value="1"/>
</dbReference>
<dbReference type="RefSeq" id="WP_179618136.1">
    <property type="nucleotide sequence ID" value="NZ_JACCBW010000001.1"/>
</dbReference>
<dbReference type="InterPro" id="IPR051532">
    <property type="entry name" value="Ester_Hydrolysis_Enzymes"/>
</dbReference>
<evidence type="ECO:0000259" key="2">
    <source>
        <dbReference type="Pfam" id="PF13472"/>
    </source>
</evidence>
<dbReference type="AlphaFoldDB" id="A0A7Y9KQE6"/>
<protein>
    <submittedName>
        <fullName evidence="3">Lysophospholipase L1-like esterase</fullName>
    </submittedName>
</protein>
<dbReference type="PANTHER" id="PTHR30383">
    <property type="entry name" value="THIOESTERASE 1/PROTEASE 1/LYSOPHOSPHOLIPASE L1"/>
    <property type="match status" value="1"/>
</dbReference>
<keyword evidence="4" id="KW-1185">Reference proteome</keyword>
<accession>A0A7Y9KQE6</accession>
<feature type="region of interest" description="Disordered" evidence="1">
    <location>
        <begin position="289"/>
        <end position="355"/>
    </location>
</feature>
<dbReference type="Proteomes" id="UP000549911">
    <property type="component" value="Unassembled WGS sequence"/>
</dbReference>
<evidence type="ECO:0000313" key="3">
    <source>
        <dbReference type="EMBL" id="NYE35489.1"/>
    </source>
</evidence>
<feature type="domain" description="SGNH hydrolase-type esterase" evidence="2">
    <location>
        <begin position="70"/>
        <end position="246"/>
    </location>
</feature>
<dbReference type="SUPFAM" id="SSF52266">
    <property type="entry name" value="SGNH hydrolase"/>
    <property type="match status" value="1"/>
</dbReference>
<dbReference type="CDD" id="cd01836">
    <property type="entry name" value="FeeA_FeeB_like"/>
    <property type="match status" value="1"/>
</dbReference>
<dbReference type="Pfam" id="PF13472">
    <property type="entry name" value="Lipase_GDSL_2"/>
    <property type="match status" value="1"/>
</dbReference>
<evidence type="ECO:0000256" key="1">
    <source>
        <dbReference type="SAM" id="MobiDB-lite"/>
    </source>
</evidence>
<reference evidence="3 4" key="2">
    <citation type="submission" date="2020-08" db="EMBL/GenBank/DDBJ databases">
        <title>The Agave Microbiome: Exploring the role of microbial communities in plant adaptations to desert environments.</title>
        <authorList>
            <person name="Partida-Martinez L.P."/>
        </authorList>
    </citation>
    <scope>NUCLEOTIDE SEQUENCE [LARGE SCALE GENOMIC DNA]</scope>
    <source>
        <strain evidence="3 4">AT2.17</strain>
    </source>
</reference>
<organism evidence="3 4">
    <name type="scientific">Nocardioides cavernae</name>
    <dbReference type="NCBI Taxonomy" id="1921566"/>
    <lineage>
        <taxon>Bacteria</taxon>
        <taxon>Bacillati</taxon>
        <taxon>Actinomycetota</taxon>
        <taxon>Actinomycetes</taxon>
        <taxon>Propionibacteriales</taxon>
        <taxon>Nocardioidaceae</taxon>
        <taxon>Nocardioides</taxon>
    </lineage>
</organism>
<name>A0A7Y9KQE6_9ACTN</name>
<evidence type="ECO:0000313" key="4">
    <source>
        <dbReference type="Proteomes" id="UP000549911"/>
    </source>
</evidence>
<dbReference type="GO" id="GO:0004622">
    <property type="term" value="F:phosphatidylcholine lysophospholipase activity"/>
    <property type="evidence" value="ECO:0007669"/>
    <property type="project" value="TreeGrafter"/>
</dbReference>
<reference evidence="3 4" key="1">
    <citation type="submission" date="2020-07" db="EMBL/GenBank/DDBJ databases">
        <authorList>
            <person name="Partida-Martinez L."/>
            <person name="Huntemann M."/>
            <person name="Clum A."/>
            <person name="Wang J."/>
            <person name="Palaniappan K."/>
            <person name="Ritter S."/>
            <person name="Chen I.-M."/>
            <person name="Stamatis D."/>
            <person name="Reddy T."/>
            <person name="O'Malley R."/>
            <person name="Daum C."/>
            <person name="Shapiro N."/>
            <person name="Ivanova N."/>
            <person name="Kyrpides N."/>
            <person name="Woyke T."/>
        </authorList>
    </citation>
    <scope>NUCLEOTIDE SEQUENCE [LARGE SCALE GENOMIC DNA]</scope>
    <source>
        <strain evidence="3 4">AT2.17</strain>
    </source>
</reference>
<comment type="caution">
    <text evidence="3">The sequence shown here is derived from an EMBL/GenBank/DDBJ whole genome shotgun (WGS) entry which is preliminary data.</text>
</comment>
<dbReference type="InterPro" id="IPR013830">
    <property type="entry name" value="SGNH_hydro"/>
</dbReference>
<sequence length="355" mass="36417">MGATGAARKLASAAALGGGGLSVLGAGLYGVLVAEAKFARKVIGNADHTPPDATGWYGRGRPAPAIRIALLGDSSAAGYGVQRVEGTTGAHLATGVAAQADRRVHLRSFAVVGAQSSALAHQVDAALPTHPDLAVVLIGANDVTHSVLPSASVRHLAEGVRRLREAGIAVVVGTCPDLGTIRPIPPPLKQVAREWSRRLAAAQTITVVENGGRSVSLGDILGPEFEAAPAVLFGPDRFHPSADGYKQLASVLVPSCLAALDLLPADEALPEPLRREGILPVAAAAVRAARTPGTEVDGTEVGGNQRGLRGRWVELRHRRRRPSTETESPDEHEDGPADGGPAEDGSAEDTAPGGE</sequence>
<proteinExistence type="predicted"/>
<dbReference type="InterPro" id="IPR036514">
    <property type="entry name" value="SGNH_hydro_sf"/>
</dbReference>
<dbReference type="EMBL" id="JACCBW010000001">
    <property type="protein sequence ID" value="NYE35489.1"/>
    <property type="molecule type" value="Genomic_DNA"/>
</dbReference>